<reference evidence="2" key="1">
    <citation type="submission" date="2023-03" db="EMBL/GenBank/DDBJ databases">
        <title>Actinorhabdospora filicis NBRC 111898.</title>
        <authorList>
            <person name="Ichikawa N."/>
            <person name="Sato H."/>
            <person name="Tonouchi N."/>
        </authorList>
    </citation>
    <scope>NUCLEOTIDE SEQUENCE</scope>
    <source>
        <strain evidence="2">NBRC 111898</strain>
    </source>
</reference>
<name>A0A9W6W5G2_9ACTN</name>
<organism evidence="2 3">
    <name type="scientific">Actinorhabdospora filicis</name>
    <dbReference type="NCBI Taxonomy" id="1785913"/>
    <lineage>
        <taxon>Bacteria</taxon>
        <taxon>Bacillati</taxon>
        <taxon>Actinomycetota</taxon>
        <taxon>Actinomycetes</taxon>
        <taxon>Micromonosporales</taxon>
        <taxon>Micromonosporaceae</taxon>
        <taxon>Actinorhabdospora</taxon>
    </lineage>
</organism>
<accession>A0A9W6W5G2</accession>
<feature type="region of interest" description="Disordered" evidence="1">
    <location>
        <begin position="65"/>
        <end position="87"/>
    </location>
</feature>
<gene>
    <name evidence="2" type="ORF">Afil01_51540</name>
</gene>
<proteinExistence type="predicted"/>
<dbReference type="RefSeq" id="WP_285665507.1">
    <property type="nucleotide sequence ID" value="NZ_BSTX01000004.1"/>
</dbReference>
<comment type="caution">
    <text evidence="2">The sequence shown here is derived from an EMBL/GenBank/DDBJ whole genome shotgun (WGS) entry which is preliminary data.</text>
</comment>
<dbReference type="AlphaFoldDB" id="A0A9W6W5G2"/>
<evidence type="ECO:0000313" key="3">
    <source>
        <dbReference type="Proteomes" id="UP001165079"/>
    </source>
</evidence>
<dbReference type="EMBL" id="BSTX01000004">
    <property type="protein sequence ID" value="GLZ80347.1"/>
    <property type="molecule type" value="Genomic_DNA"/>
</dbReference>
<dbReference type="Proteomes" id="UP001165079">
    <property type="component" value="Unassembled WGS sequence"/>
</dbReference>
<evidence type="ECO:0000313" key="2">
    <source>
        <dbReference type="EMBL" id="GLZ80347.1"/>
    </source>
</evidence>
<sequence>MAAFFAMSLPGLVLLLTVLAILDQLAVKAGKTRWIPWRGSKRAGQISSTGFDQLHAAIVPGKEQELQQRKSMTMMREDEESGAGADEIDLDAGVVRISRARRGRR</sequence>
<dbReference type="InterPro" id="IPR045684">
    <property type="entry name" value="DUF6191"/>
</dbReference>
<feature type="compositionally biased region" description="Acidic residues" evidence="1">
    <location>
        <begin position="77"/>
        <end position="87"/>
    </location>
</feature>
<dbReference type="Pfam" id="PF19690">
    <property type="entry name" value="DUF6191"/>
    <property type="match status" value="1"/>
</dbReference>
<protein>
    <submittedName>
        <fullName evidence="2">Uncharacterized protein</fullName>
    </submittedName>
</protein>
<evidence type="ECO:0000256" key="1">
    <source>
        <dbReference type="SAM" id="MobiDB-lite"/>
    </source>
</evidence>
<keyword evidence="3" id="KW-1185">Reference proteome</keyword>